<dbReference type="Proteomes" id="UP000561045">
    <property type="component" value="Unassembled WGS sequence"/>
</dbReference>
<accession>A0A840BQY2</accession>
<proteinExistence type="predicted"/>
<comment type="caution">
    <text evidence="2">The sequence shown here is derived from an EMBL/GenBank/DDBJ whole genome shotgun (WGS) entry which is preliminary data.</text>
</comment>
<dbReference type="EMBL" id="JACIET010000002">
    <property type="protein sequence ID" value="MBB4013216.1"/>
    <property type="molecule type" value="Genomic_DNA"/>
</dbReference>
<feature type="chain" id="PRO_5032958508" evidence="1">
    <location>
        <begin position="24"/>
        <end position="148"/>
    </location>
</feature>
<keyword evidence="1" id="KW-0732">Signal</keyword>
<dbReference type="RefSeq" id="WP_183635122.1">
    <property type="nucleotide sequence ID" value="NZ_BAABLE010000005.1"/>
</dbReference>
<feature type="signal peptide" evidence="1">
    <location>
        <begin position="1"/>
        <end position="23"/>
    </location>
</feature>
<protein>
    <submittedName>
        <fullName evidence="2">Uncharacterized protein</fullName>
    </submittedName>
</protein>
<reference evidence="2 3" key="1">
    <citation type="submission" date="2020-08" db="EMBL/GenBank/DDBJ databases">
        <title>Genomic Encyclopedia of Type Strains, Phase IV (KMG-IV): sequencing the most valuable type-strain genomes for metagenomic binning, comparative biology and taxonomic classification.</title>
        <authorList>
            <person name="Goeker M."/>
        </authorList>
    </citation>
    <scope>NUCLEOTIDE SEQUENCE [LARGE SCALE GENOMIC DNA]</scope>
    <source>
        <strain evidence="2 3">DSM 106739</strain>
    </source>
</reference>
<name>A0A840BQY2_9RHOO</name>
<dbReference type="AlphaFoldDB" id="A0A840BQY2"/>
<gene>
    <name evidence="2" type="ORF">GGR36_002562</name>
</gene>
<evidence type="ECO:0000313" key="2">
    <source>
        <dbReference type="EMBL" id="MBB4013216.1"/>
    </source>
</evidence>
<evidence type="ECO:0000256" key="1">
    <source>
        <dbReference type="SAM" id="SignalP"/>
    </source>
</evidence>
<sequence>MAQYLAKALAVVVLLNLSSAALALGRADVVCPASFDPSAAPPTGWKRHDPQAGDGGLTNLEGVAIYTTSPADGFAPLKPENAPATSTSDTWYIARGPHSAGPMLYVACRYSGTASMLFQALPPGLNECVAKRKIEPGQGLKVACNSRR</sequence>
<organism evidence="2 3">
    <name type="scientific">Niveibacterium umoris</name>
    <dbReference type="NCBI Taxonomy" id="1193620"/>
    <lineage>
        <taxon>Bacteria</taxon>
        <taxon>Pseudomonadati</taxon>
        <taxon>Pseudomonadota</taxon>
        <taxon>Betaproteobacteria</taxon>
        <taxon>Rhodocyclales</taxon>
        <taxon>Rhodocyclaceae</taxon>
        <taxon>Niveibacterium</taxon>
    </lineage>
</organism>
<dbReference type="NCBIfam" id="NF042415">
    <property type="entry name" value="STY0301_fam"/>
    <property type="match status" value="1"/>
</dbReference>
<evidence type="ECO:0000313" key="3">
    <source>
        <dbReference type="Proteomes" id="UP000561045"/>
    </source>
</evidence>
<dbReference type="InterPro" id="IPR049973">
    <property type="entry name" value="STY0301-like"/>
</dbReference>
<keyword evidence="3" id="KW-1185">Reference proteome</keyword>